<dbReference type="Gene3D" id="2.30.30.40">
    <property type="entry name" value="SH3 Domains"/>
    <property type="match status" value="1"/>
</dbReference>
<dbReference type="EMBL" id="BMOE01000006">
    <property type="protein sequence ID" value="GGJ76098.1"/>
    <property type="molecule type" value="Genomic_DNA"/>
</dbReference>
<organism evidence="2 3">
    <name type="scientific">Deinococcus aquiradiocola</name>
    <dbReference type="NCBI Taxonomy" id="393059"/>
    <lineage>
        <taxon>Bacteria</taxon>
        <taxon>Thermotogati</taxon>
        <taxon>Deinococcota</taxon>
        <taxon>Deinococci</taxon>
        <taxon>Deinococcales</taxon>
        <taxon>Deinococcaceae</taxon>
        <taxon>Deinococcus</taxon>
    </lineage>
</organism>
<dbReference type="InterPro" id="IPR036061">
    <property type="entry name" value="CheW-like_dom_sf"/>
</dbReference>
<evidence type="ECO:0000313" key="2">
    <source>
        <dbReference type="EMBL" id="GGJ76098.1"/>
    </source>
</evidence>
<dbReference type="GO" id="GO:0007165">
    <property type="term" value="P:signal transduction"/>
    <property type="evidence" value="ECO:0007669"/>
    <property type="project" value="InterPro"/>
</dbReference>
<feature type="domain" description="CheW-like" evidence="1">
    <location>
        <begin position="26"/>
        <end position="161"/>
    </location>
</feature>
<dbReference type="RefSeq" id="WP_188963088.1">
    <property type="nucleotide sequence ID" value="NZ_BMOE01000006.1"/>
</dbReference>
<dbReference type="GO" id="GO:0006935">
    <property type="term" value="P:chemotaxis"/>
    <property type="evidence" value="ECO:0007669"/>
    <property type="project" value="InterPro"/>
</dbReference>
<gene>
    <name evidence="2" type="ORF">GCM10008939_20340</name>
</gene>
<evidence type="ECO:0000259" key="1">
    <source>
        <dbReference type="PROSITE" id="PS50851"/>
    </source>
</evidence>
<proteinExistence type="predicted"/>
<dbReference type="PROSITE" id="PS50851">
    <property type="entry name" value="CHEW"/>
    <property type="match status" value="1"/>
</dbReference>
<reference evidence="2" key="1">
    <citation type="journal article" date="2014" name="Int. J. Syst. Evol. Microbiol.">
        <title>Complete genome sequence of Corynebacterium casei LMG S-19264T (=DSM 44701T), isolated from a smear-ripened cheese.</title>
        <authorList>
            <consortium name="US DOE Joint Genome Institute (JGI-PGF)"/>
            <person name="Walter F."/>
            <person name="Albersmeier A."/>
            <person name="Kalinowski J."/>
            <person name="Ruckert C."/>
        </authorList>
    </citation>
    <scope>NUCLEOTIDE SEQUENCE</scope>
    <source>
        <strain evidence="2">JCM 14371</strain>
    </source>
</reference>
<dbReference type="AlphaFoldDB" id="A0A917PGC8"/>
<dbReference type="InterPro" id="IPR002545">
    <property type="entry name" value="CheW-lke_dom"/>
</dbReference>
<name>A0A917PGC8_9DEIO</name>
<dbReference type="Gene3D" id="2.40.50.180">
    <property type="entry name" value="CheA-289, Domain 4"/>
    <property type="match status" value="1"/>
</dbReference>
<sequence length="161" mass="16998">MNAGEHELMRVRTETLSRVPSGQRPPVNAVSVRVAGERYVVRLADLTEILQAAVTPLPLTRPVVAGLQAVRGELIPVLRADVLLTGRVSGESGRTVLLTGAGPARCALLVDDTADLLWVDPHALTPPPFPSPGVAGLAAEHAALLDLERLLHGPLQAWNAP</sequence>
<comment type="caution">
    <text evidence="2">The sequence shown here is derived from an EMBL/GenBank/DDBJ whole genome shotgun (WGS) entry which is preliminary data.</text>
</comment>
<dbReference type="SUPFAM" id="SSF50341">
    <property type="entry name" value="CheW-like"/>
    <property type="match status" value="1"/>
</dbReference>
<keyword evidence="3" id="KW-1185">Reference proteome</keyword>
<protein>
    <recommendedName>
        <fullName evidence="1">CheW-like domain-containing protein</fullName>
    </recommendedName>
</protein>
<accession>A0A917PGC8</accession>
<dbReference type="SMART" id="SM00260">
    <property type="entry name" value="CheW"/>
    <property type="match status" value="1"/>
</dbReference>
<reference evidence="2" key="2">
    <citation type="submission" date="2020-09" db="EMBL/GenBank/DDBJ databases">
        <authorList>
            <person name="Sun Q."/>
            <person name="Ohkuma M."/>
        </authorList>
    </citation>
    <scope>NUCLEOTIDE SEQUENCE</scope>
    <source>
        <strain evidence="2">JCM 14371</strain>
    </source>
</reference>
<dbReference type="Proteomes" id="UP000635726">
    <property type="component" value="Unassembled WGS sequence"/>
</dbReference>
<dbReference type="Pfam" id="PF01584">
    <property type="entry name" value="CheW"/>
    <property type="match status" value="1"/>
</dbReference>
<evidence type="ECO:0000313" key="3">
    <source>
        <dbReference type="Proteomes" id="UP000635726"/>
    </source>
</evidence>